<dbReference type="SUPFAM" id="SSF53706">
    <property type="entry name" value="Formate dehydrogenase/DMSO reductase, domains 1-3"/>
    <property type="match status" value="1"/>
</dbReference>
<dbReference type="Gene3D" id="3.40.50.740">
    <property type="match status" value="1"/>
</dbReference>
<dbReference type="Gene3D" id="3.40.228.10">
    <property type="entry name" value="Dimethylsulfoxide Reductase, domain 2"/>
    <property type="match status" value="1"/>
</dbReference>
<dbReference type="PROSITE" id="PS00932">
    <property type="entry name" value="MOLYBDOPTERIN_PROK_3"/>
    <property type="match status" value="1"/>
</dbReference>
<comment type="similarity">
    <text evidence="2">Belongs to the prokaryotic molybdopterin-containing oxidoreductase family.</text>
</comment>
<keyword evidence="7" id="KW-0411">Iron-sulfur</keyword>
<dbReference type="InterPro" id="IPR006963">
    <property type="entry name" value="Mopterin_OxRdtase_4Fe-4S_dom"/>
</dbReference>
<dbReference type="InterPro" id="IPR006657">
    <property type="entry name" value="MoPterin_dinucl-bd_dom"/>
</dbReference>
<keyword evidence="6" id="KW-0408">Iron</keyword>
<dbReference type="GO" id="GO:0043546">
    <property type="term" value="F:molybdopterin cofactor binding"/>
    <property type="evidence" value="ECO:0007669"/>
    <property type="project" value="InterPro"/>
</dbReference>
<dbReference type="InterPro" id="IPR006655">
    <property type="entry name" value="Mopterin_OxRdtase_prok_CS"/>
</dbReference>
<evidence type="ECO:0000313" key="9">
    <source>
        <dbReference type="Proteomes" id="UP000192801"/>
    </source>
</evidence>
<dbReference type="Pfam" id="PF04879">
    <property type="entry name" value="Molybdop_Fe4S4"/>
    <property type="match status" value="1"/>
</dbReference>
<dbReference type="PANTHER" id="PTHR43742">
    <property type="entry name" value="TRIMETHYLAMINE-N-OXIDE REDUCTASE"/>
    <property type="match status" value="1"/>
</dbReference>
<dbReference type="PROSITE" id="PS51669">
    <property type="entry name" value="4FE4S_MOW_BIS_MGD"/>
    <property type="match status" value="1"/>
</dbReference>
<dbReference type="GO" id="GO:0016491">
    <property type="term" value="F:oxidoreductase activity"/>
    <property type="evidence" value="ECO:0007669"/>
    <property type="project" value="UniProtKB-KW"/>
</dbReference>
<evidence type="ECO:0000256" key="2">
    <source>
        <dbReference type="ARBA" id="ARBA00010312"/>
    </source>
</evidence>
<evidence type="ECO:0000256" key="5">
    <source>
        <dbReference type="ARBA" id="ARBA00023002"/>
    </source>
</evidence>
<evidence type="ECO:0000256" key="3">
    <source>
        <dbReference type="ARBA" id="ARBA00022505"/>
    </source>
</evidence>
<evidence type="ECO:0000256" key="1">
    <source>
        <dbReference type="ARBA" id="ARBA00001942"/>
    </source>
</evidence>
<dbReference type="OrthoDB" id="7376058at2"/>
<keyword evidence="5" id="KW-0560">Oxidoreductase</keyword>
<dbReference type="Gene3D" id="2.40.40.20">
    <property type="match status" value="1"/>
</dbReference>
<keyword evidence="3" id="KW-0500">Molybdenum</keyword>
<keyword evidence="9" id="KW-1185">Reference proteome</keyword>
<dbReference type="Gene3D" id="2.20.25.90">
    <property type="entry name" value="ADC-like domains"/>
    <property type="match status" value="1"/>
</dbReference>
<dbReference type="SUPFAM" id="SSF50692">
    <property type="entry name" value="ADC-like"/>
    <property type="match status" value="1"/>
</dbReference>
<dbReference type="RefSeq" id="WP_083030403.1">
    <property type="nucleotide sequence ID" value="NZ_AP022618.1"/>
</dbReference>
<evidence type="ECO:0000256" key="4">
    <source>
        <dbReference type="ARBA" id="ARBA00022723"/>
    </source>
</evidence>
<dbReference type="Pfam" id="PF00384">
    <property type="entry name" value="Molybdopterin"/>
    <property type="match status" value="1"/>
</dbReference>
<dbReference type="AlphaFoldDB" id="A0A1X0DFL7"/>
<evidence type="ECO:0000256" key="7">
    <source>
        <dbReference type="ARBA" id="ARBA00023014"/>
    </source>
</evidence>
<dbReference type="GO" id="GO:0046872">
    <property type="term" value="F:metal ion binding"/>
    <property type="evidence" value="ECO:0007669"/>
    <property type="project" value="UniProtKB-KW"/>
</dbReference>
<organism evidence="8 9">
    <name type="scientific">Mycolicibacterium insubricum</name>
    <dbReference type="NCBI Taxonomy" id="444597"/>
    <lineage>
        <taxon>Bacteria</taxon>
        <taxon>Bacillati</taxon>
        <taxon>Actinomycetota</taxon>
        <taxon>Actinomycetes</taxon>
        <taxon>Mycobacteriales</taxon>
        <taxon>Mycobacteriaceae</taxon>
        <taxon>Mycolicibacterium</taxon>
    </lineage>
</organism>
<proteinExistence type="inferred from homology"/>
<name>A0A1X0DFL7_9MYCO</name>
<dbReference type="InterPro" id="IPR009010">
    <property type="entry name" value="Asp_de-COase-like_dom_sf"/>
</dbReference>
<dbReference type="Proteomes" id="UP000192801">
    <property type="component" value="Unassembled WGS sequence"/>
</dbReference>
<comment type="cofactor">
    <cofactor evidence="1">
        <name>Mo-bis(molybdopterin guanine dinucleotide)</name>
        <dbReference type="ChEBI" id="CHEBI:60539"/>
    </cofactor>
</comment>
<dbReference type="EMBL" id="MVHS01000015">
    <property type="protein sequence ID" value="ORA71194.1"/>
    <property type="molecule type" value="Genomic_DNA"/>
</dbReference>
<dbReference type="PANTHER" id="PTHR43742:SF2">
    <property type="entry name" value="ASSIMILATORY NITRATE REDUCTASE CATALYTIC SUBUNIT"/>
    <property type="match status" value="1"/>
</dbReference>
<comment type="caution">
    <text evidence="8">The sequence shown here is derived from an EMBL/GenBank/DDBJ whole genome shotgun (WGS) entry which is preliminary data.</text>
</comment>
<dbReference type="SMART" id="SM00926">
    <property type="entry name" value="Molybdop_Fe4S4"/>
    <property type="match status" value="1"/>
</dbReference>
<accession>A0A1X0DFL7</accession>
<dbReference type="InterPro" id="IPR006656">
    <property type="entry name" value="Mopterin_OxRdtase"/>
</dbReference>
<dbReference type="Pfam" id="PF01568">
    <property type="entry name" value="Molydop_binding"/>
    <property type="match status" value="1"/>
</dbReference>
<reference evidence="8 9" key="1">
    <citation type="submission" date="2016-12" db="EMBL/GenBank/DDBJ databases">
        <title>The new phylogeny of genus Mycobacterium.</title>
        <authorList>
            <person name="Tortoli E."/>
            <person name="Trovato A."/>
            <person name="Cirillo D.M."/>
        </authorList>
    </citation>
    <scope>NUCLEOTIDE SEQUENCE [LARGE SCALE GENOMIC DNA]</scope>
    <source>
        <strain evidence="8 9">DSM 45130</strain>
    </source>
</reference>
<keyword evidence="4" id="KW-0479">Metal-binding</keyword>
<evidence type="ECO:0000313" key="8">
    <source>
        <dbReference type="EMBL" id="ORA71194.1"/>
    </source>
</evidence>
<dbReference type="InterPro" id="IPR050612">
    <property type="entry name" value="Prok_Mopterin_Oxidored"/>
</dbReference>
<sequence>MVPVVEHKATFCRICEPLCGMIATVEDGRLVALRPDREHPLSAGFACPKGIAFSDVINDEDRVTTPLRRGPDGFEPVDWDTALDDIAARLAAIHRRDGSGAIGWYFGNPAAFSYSHLLAVFPFVKGLGRRTHLFTSSSQDTSNRLLASQLLYGAPLSVPIPDLPRTDLLIMMGSNPVVSHGSFLTTPRIKDRMSDIVKRGGRVVILDPRRTETAAAFEWQPIAPDGDAYLLLSLLQVLFAENLVDEQKVGTQARGLDWLREQCAGFTPEATAARTGIPPDTVRALARELAGTERAAVYGRFGTCVGRHPTLTAYLIDVVNLVTGHLDVPGGSVFATMGAPGQRASMALMGALLRRSYRRRRSRVGGFPQVVGAEPAAIMAKEIATGGRDQIRALFVSAGNPVLSVPNGDELESALEGLELMVGLDLYVNETTAHCDYVLPVTTMYERDDFALVFQNFQTTPFRQATEAVVAPYGQCRSEWDIIAGLTGRLWRRTPMLAVLAGLRGLLGRRWNPRPLVDAMIRTGTGGDRFGLRRGGLTFNRLTREFPHGVVVDEYVRTPMLGSLVAYRGARIRLAHVGIGAQIAAAAAHRDDPDFPMRLIGMRQPRSENSWMHNSQVLMGPALRRGGTPQVAVMHAGDAERAGIADGDLIRITSAAGAIEIPVSITEDIVGGVVAVPHGFGHGGTGGWRLANRVGGVNVNRLNSTDIADIEPLAGMSRLSGVPVRVEPA</sequence>
<protein>
    <submittedName>
        <fullName evidence="8">Formate dehydrogenase</fullName>
    </submittedName>
</protein>
<evidence type="ECO:0000256" key="6">
    <source>
        <dbReference type="ARBA" id="ARBA00023004"/>
    </source>
</evidence>
<gene>
    <name evidence="8" type="ORF">BST26_08880</name>
</gene>
<dbReference type="STRING" id="444597.BST26_08880"/>
<dbReference type="GO" id="GO:0051536">
    <property type="term" value="F:iron-sulfur cluster binding"/>
    <property type="evidence" value="ECO:0007669"/>
    <property type="project" value="UniProtKB-KW"/>
</dbReference>